<keyword evidence="1" id="KW-0560">Oxidoreductase</keyword>
<evidence type="ECO:0000313" key="4">
    <source>
        <dbReference type="Proteomes" id="UP001149090"/>
    </source>
</evidence>
<dbReference type="GO" id="GO:0050660">
    <property type="term" value="F:flavin adenine dinucleotide binding"/>
    <property type="evidence" value="ECO:0007669"/>
    <property type="project" value="InterPro"/>
</dbReference>
<dbReference type="SUPFAM" id="SSF56176">
    <property type="entry name" value="FAD-binding/transporter-associated domain-like"/>
    <property type="match status" value="1"/>
</dbReference>
<dbReference type="Gene3D" id="3.40.462.10">
    <property type="entry name" value="FAD-linked oxidases, C-terminal domain"/>
    <property type="match status" value="1"/>
</dbReference>
<dbReference type="PANTHER" id="PTHR10801">
    <property type="entry name" value="24-DEHYDROCHOLESTEROL REDUCTASE"/>
    <property type="match status" value="1"/>
</dbReference>
<gene>
    <name evidence="3" type="ORF">M0811_06183</name>
</gene>
<dbReference type="PANTHER" id="PTHR10801:SF0">
    <property type="entry name" value="DELTA(24)-STEROL REDUCTASE"/>
    <property type="match status" value="1"/>
</dbReference>
<reference evidence="3" key="1">
    <citation type="submission" date="2022-10" db="EMBL/GenBank/DDBJ databases">
        <title>Novel sulphate-reducing endosymbionts in the free-living metamonad Anaeramoeba.</title>
        <authorList>
            <person name="Jerlstrom-Hultqvist J."/>
            <person name="Cepicka I."/>
            <person name="Gallot-Lavallee L."/>
            <person name="Salas-Leiva D."/>
            <person name="Curtis B.A."/>
            <person name="Zahonova K."/>
            <person name="Pipaliya S."/>
            <person name="Dacks J."/>
            <person name="Roger A.J."/>
        </authorList>
    </citation>
    <scope>NUCLEOTIDE SEQUENCE</scope>
    <source>
        <strain evidence="3">BMAN</strain>
    </source>
</reference>
<dbReference type="EMBL" id="JAPDFW010000060">
    <property type="protein sequence ID" value="KAJ5076603.1"/>
    <property type="molecule type" value="Genomic_DNA"/>
</dbReference>
<dbReference type="InterPro" id="IPR016169">
    <property type="entry name" value="FAD-bd_PCMH_sub2"/>
</dbReference>
<feature type="region of interest" description="Disordered" evidence="2">
    <location>
        <begin position="156"/>
        <end position="178"/>
    </location>
</feature>
<dbReference type="AlphaFoldDB" id="A0A9Q0REE8"/>
<dbReference type="OrthoDB" id="415825at2759"/>
<dbReference type="InterPro" id="IPR016170">
    <property type="entry name" value="Cytok_DH_C_sf"/>
</dbReference>
<dbReference type="Gene3D" id="3.30.465.10">
    <property type="match status" value="1"/>
</dbReference>
<dbReference type="OMA" id="LWICPLR"/>
<evidence type="ECO:0000256" key="2">
    <source>
        <dbReference type="SAM" id="MobiDB-lite"/>
    </source>
</evidence>
<organism evidence="3 4">
    <name type="scientific">Anaeramoeba ignava</name>
    <name type="common">Anaerobic marine amoeba</name>
    <dbReference type="NCBI Taxonomy" id="1746090"/>
    <lineage>
        <taxon>Eukaryota</taxon>
        <taxon>Metamonada</taxon>
        <taxon>Anaeramoebidae</taxon>
        <taxon>Anaeramoeba</taxon>
    </lineage>
</organism>
<keyword evidence="4" id="KW-1185">Reference proteome</keyword>
<dbReference type="GO" id="GO:0000246">
    <property type="term" value="F:Delta24(24-1) sterol reductase activity"/>
    <property type="evidence" value="ECO:0007669"/>
    <property type="project" value="TreeGrafter"/>
</dbReference>
<dbReference type="Proteomes" id="UP001149090">
    <property type="component" value="Unassembled WGS sequence"/>
</dbReference>
<name>A0A9Q0REE8_ANAIG</name>
<accession>A0A9Q0REE8</accession>
<dbReference type="InterPro" id="IPR036318">
    <property type="entry name" value="FAD-bd_PCMH-like_sf"/>
</dbReference>
<protein>
    <submittedName>
        <fullName evidence="3">24-dehydrocholesterol reductase</fullName>
    </submittedName>
</protein>
<sequence>MEDLYDFTITYGLIPKVLPEFKQITAGGALLGTGIESSSFKFGLFERTVTQMEIITGEGSVMTIDKNKNADLFYSFSGSYGTLGILTLLEIELIEAKPFVQLSYHKITDYKTAVDKIAQISKNTEIDFLDSILFSRRNVIIMEGKMVGEFPKNSTFSKNSQKNFPSLKTQNTNNKQTPQKIKPTLSLRYFWSKWFYRHVFFVTNIDSEKEENDKGIVHKDFLPLKDYIFRYDRCAFWMGTFLEKDTLKYRLLLGWLRSSYVLYRMRKLWTARNFEEKLYTHDFIVPHENVEGFIQESIQKMFVHPLWLCPVTTNTSNVENDQIQNIIFSISDSRNKINQKKNSNLGKIQDDLFVNVGIYGLPDVVDFGVPYRECFDIVNKYMENFACFLNAKKFLYGSSYYSPQSFWRCYNKNVYDKIRSKYNAHLFPDIYQKIGNCGLRSKLSNLNKNEK</sequence>
<dbReference type="GO" id="GO:0005737">
    <property type="term" value="C:cytoplasm"/>
    <property type="evidence" value="ECO:0007669"/>
    <property type="project" value="TreeGrafter"/>
</dbReference>
<dbReference type="GO" id="GO:0008202">
    <property type="term" value="P:steroid metabolic process"/>
    <property type="evidence" value="ECO:0007669"/>
    <property type="project" value="TreeGrafter"/>
</dbReference>
<evidence type="ECO:0000313" key="3">
    <source>
        <dbReference type="EMBL" id="KAJ5076603.1"/>
    </source>
</evidence>
<comment type="caution">
    <text evidence="3">The sequence shown here is derived from an EMBL/GenBank/DDBJ whole genome shotgun (WGS) entry which is preliminary data.</text>
</comment>
<dbReference type="InterPro" id="IPR040165">
    <property type="entry name" value="Diminuto-like"/>
</dbReference>
<dbReference type="GO" id="GO:0016020">
    <property type="term" value="C:membrane"/>
    <property type="evidence" value="ECO:0007669"/>
    <property type="project" value="TreeGrafter"/>
</dbReference>
<proteinExistence type="predicted"/>
<evidence type="ECO:0000256" key="1">
    <source>
        <dbReference type="ARBA" id="ARBA00023002"/>
    </source>
</evidence>